<keyword evidence="7" id="KW-1133">Transmembrane helix</keyword>
<evidence type="ECO:0000256" key="8">
    <source>
        <dbReference type="ARBA" id="ARBA00023002"/>
    </source>
</evidence>
<dbReference type="InterPro" id="IPR017972">
    <property type="entry name" value="Cyt_P450_CS"/>
</dbReference>
<keyword evidence="8 13" id="KW-0560">Oxidoreductase</keyword>
<dbReference type="GO" id="GO:0005506">
    <property type="term" value="F:iron ion binding"/>
    <property type="evidence" value="ECO:0007669"/>
    <property type="project" value="InterPro"/>
</dbReference>
<evidence type="ECO:0000256" key="10">
    <source>
        <dbReference type="ARBA" id="ARBA00023033"/>
    </source>
</evidence>
<dbReference type="InterPro" id="IPR002401">
    <property type="entry name" value="Cyt_P450_E_grp-I"/>
</dbReference>
<keyword evidence="4 12" id="KW-0349">Heme</keyword>
<evidence type="ECO:0000313" key="14">
    <source>
        <dbReference type="EMBL" id="KAF5183409.1"/>
    </source>
</evidence>
<reference evidence="14 15" key="1">
    <citation type="submission" date="2020-06" db="EMBL/GenBank/DDBJ databases">
        <title>Transcriptomic and genomic resources for Thalictrum thalictroides and T. hernandezii: Facilitating candidate gene discovery in an emerging model plant lineage.</title>
        <authorList>
            <person name="Arias T."/>
            <person name="Riano-Pachon D.M."/>
            <person name="Di Stilio V.S."/>
        </authorList>
    </citation>
    <scope>NUCLEOTIDE SEQUENCE [LARGE SCALE GENOMIC DNA]</scope>
    <source>
        <strain evidence="15">cv. WT478/WT964</strain>
        <tissue evidence="14">Leaves</tissue>
    </source>
</reference>
<evidence type="ECO:0000256" key="12">
    <source>
        <dbReference type="PIRSR" id="PIRSR602401-1"/>
    </source>
</evidence>
<evidence type="ECO:0000256" key="1">
    <source>
        <dbReference type="ARBA" id="ARBA00001971"/>
    </source>
</evidence>
<dbReference type="GO" id="GO:0044550">
    <property type="term" value="P:secondary metabolite biosynthetic process"/>
    <property type="evidence" value="ECO:0007669"/>
    <property type="project" value="UniProtKB-ARBA"/>
</dbReference>
<dbReference type="InterPro" id="IPR052306">
    <property type="entry name" value="CYP450_71D"/>
</dbReference>
<dbReference type="GO" id="GO:0004497">
    <property type="term" value="F:monooxygenase activity"/>
    <property type="evidence" value="ECO:0007669"/>
    <property type="project" value="UniProtKB-KW"/>
</dbReference>
<keyword evidence="9 12" id="KW-0408">Iron</keyword>
<organism evidence="14 15">
    <name type="scientific">Thalictrum thalictroides</name>
    <name type="common">Rue-anemone</name>
    <name type="synonym">Anemone thalictroides</name>
    <dbReference type="NCBI Taxonomy" id="46969"/>
    <lineage>
        <taxon>Eukaryota</taxon>
        <taxon>Viridiplantae</taxon>
        <taxon>Streptophyta</taxon>
        <taxon>Embryophyta</taxon>
        <taxon>Tracheophyta</taxon>
        <taxon>Spermatophyta</taxon>
        <taxon>Magnoliopsida</taxon>
        <taxon>Ranunculales</taxon>
        <taxon>Ranunculaceae</taxon>
        <taxon>Thalictroideae</taxon>
        <taxon>Thalictrum</taxon>
    </lineage>
</organism>
<keyword evidence="11" id="KW-0472">Membrane</keyword>
<evidence type="ECO:0000256" key="6">
    <source>
        <dbReference type="ARBA" id="ARBA00022723"/>
    </source>
</evidence>
<keyword evidence="10 13" id="KW-0503">Monooxygenase</keyword>
<dbReference type="InterPro" id="IPR001128">
    <property type="entry name" value="Cyt_P450"/>
</dbReference>
<evidence type="ECO:0000313" key="15">
    <source>
        <dbReference type="Proteomes" id="UP000554482"/>
    </source>
</evidence>
<dbReference type="PANTHER" id="PTHR47953:SF19">
    <property type="entry name" value="OS06G0641600 PROTEIN"/>
    <property type="match status" value="1"/>
</dbReference>
<dbReference type="OrthoDB" id="1055148at2759"/>
<evidence type="ECO:0000256" key="2">
    <source>
        <dbReference type="ARBA" id="ARBA00004167"/>
    </source>
</evidence>
<keyword evidence="6 12" id="KW-0479">Metal-binding</keyword>
<dbReference type="FunFam" id="1.10.630.10:FF:000126">
    <property type="entry name" value="Predicted protein"/>
    <property type="match status" value="1"/>
</dbReference>
<evidence type="ECO:0000256" key="3">
    <source>
        <dbReference type="ARBA" id="ARBA00010617"/>
    </source>
</evidence>
<evidence type="ECO:0000256" key="13">
    <source>
        <dbReference type="RuleBase" id="RU000461"/>
    </source>
</evidence>
<dbReference type="GO" id="GO:0020037">
    <property type="term" value="F:heme binding"/>
    <property type="evidence" value="ECO:0007669"/>
    <property type="project" value="InterPro"/>
</dbReference>
<keyword evidence="15" id="KW-1185">Reference proteome</keyword>
<dbReference type="EMBL" id="JABWDY010033467">
    <property type="protein sequence ID" value="KAF5183409.1"/>
    <property type="molecule type" value="Genomic_DNA"/>
</dbReference>
<gene>
    <name evidence="14" type="ORF">FRX31_027004</name>
</gene>
<dbReference type="InterPro" id="IPR036396">
    <property type="entry name" value="Cyt_P450_sf"/>
</dbReference>
<comment type="cofactor">
    <cofactor evidence="1 12">
        <name>heme</name>
        <dbReference type="ChEBI" id="CHEBI:30413"/>
    </cofactor>
</comment>
<evidence type="ECO:0000256" key="5">
    <source>
        <dbReference type="ARBA" id="ARBA00022692"/>
    </source>
</evidence>
<comment type="subcellular location">
    <subcellularLocation>
        <location evidence="2">Membrane</location>
        <topology evidence="2">Single-pass membrane protein</topology>
    </subcellularLocation>
</comment>
<dbReference type="GO" id="GO:0016705">
    <property type="term" value="F:oxidoreductase activity, acting on paired donors, with incorporation or reduction of molecular oxygen"/>
    <property type="evidence" value="ECO:0007669"/>
    <property type="project" value="InterPro"/>
</dbReference>
<dbReference type="AlphaFoldDB" id="A0A7J6VE97"/>
<dbReference type="PRINTS" id="PR00385">
    <property type="entry name" value="P450"/>
</dbReference>
<dbReference type="SUPFAM" id="SSF48264">
    <property type="entry name" value="Cytochrome P450"/>
    <property type="match status" value="1"/>
</dbReference>
<dbReference type="GO" id="GO:0016020">
    <property type="term" value="C:membrane"/>
    <property type="evidence" value="ECO:0007669"/>
    <property type="project" value="UniProtKB-SubCell"/>
</dbReference>
<sequence length="204" mass="23552">DMFIGASDTSSTLLEWTFAELLRNPRVMEKAQAEVRQIFNGKNKIDQADIDKLNYLRLVIKESLRLHPPIPLLIPRECKERCEIGGYEIPKGSKVLVNVWEMGRDPENWKDPEKFEPERFQDESIDYKGTNFKYIPFGSGRRMCPGMLFGVANVEHPLALLLYHFNWKLANGVKPEDVDMMEDFGGVVIRNQHLLVIPTIYNLS</sequence>
<protein>
    <submittedName>
        <fullName evidence="14">Cytochrome p450</fullName>
    </submittedName>
</protein>
<proteinExistence type="inferred from homology"/>
<dbReference type="Proteomes" id="UP000554482">
    <property type="component" value="Unassembled WGS sequence"/>
</dbReference>
<accession>A0A7J6VE97</accession>
<feature type="non-terminal residue" evidence="14">
    <location>
        <position position="1"/>
    </location>
</feature>
<dbReference type="PRINTS" id="PR00463">
    <property type="entry name" value="EP450I"/>
</dbReference>
<comment type="similarity">
    <text evidence="3 13">Belongs to the cytochrome P450 family.</text>
</comment>
<dbReference type="Pfam" id="PF00067">
    <property type="entry name" value="p450"/>
    <property type="match status" value="1"/>
</dbReference>
<keyword evidence="5" id="KW-0812">Transmembrane</keyword>
<evidence type="ECO:0000256" key="9">
    <source>
        <dbReference type="ARBA" id="ARBA00023004"/>
    </source>
</evidence>
<dbReference type="Gene3D" id="1.10.630.10">
    <property type="entry name" value="Cytochrome P450"/>
    <property type="match status" value="1"/>
</dbReference>
<dbReference type="PANTHER" id="PTHR47953">
    <property type="entry name" value="OS08G0105600 PROTEIN"/>
    <property type="match status" value="1"/>
</dbReference>
<feature type="binding site" description="axial binding residue" evidence="12">
    <location>
        <position position="144"/>
    </location>
    <ligand>
        <name>heme</name>
        <dbReference type="ChEBI" id="CHEBI:30413"/>
    </ligand>
    <ligandPart>
        <name>Fe</name>
        <dbReference type="ChEBI" id="CHEBI:18248"/>
    </ligandPart>
</feature>
<evidence type="ECO:0000256" key="11">
    <source>
        <dbReference type="ARBA" id="ARBA00023136"/>
    </source>
</evidence>
<evidence type="ECO:0000256" key="7">
    <source>
        <dbReference type="ARBA" id="ARBA00022989"/>
    </source>
</evidence>
<comment type="caution">
    <text evidence="14">The sequence shown here is derived from an EMBL/GenBank/DDBJ whole genome shotgun (WGS) entry which is preliminary data.</text>
</comment>
<evidence type="ECO:0000256" key="4">
    <source>
        <dbReference type="ARBA" id="ARBA00022617"/>
    </source>
</evidence>
<dbReference type="PROSITE" id="PS00086">
    <property type="entry name" value="CYTOCHROME_P450"/>
    <property type="match status" value="1"/>
</dbReference>
<name>A0A7J6VE97_THATH</name>